<dbReference type="Pfam" id="PF16640">
    <property type="entry name" value="Big_3_5"/>
    <property type="match status" value="1"/>
</dbReference>
<dbReference type="Pfam" id="PF25275">
    <property type="entry name" value="Golvesin_C"/>
    <property type="match status" value="4"/>
</dbReference>
<evidence type="ECO:0000259" key="6">
    <source>
        <dbReference type="Pfam" id="PF16640"/>
    </source>
</evidence>
<gene>
    <name evidence="8" type="ORF">V5E97_23280</name>
</gene>
<evidence type="ECO:0000256" key="3">
    <source>
        <dbReference type="ARBA" id="ARBA00022801"/>
    </source>
</evidence>
<evidence type="ECO:0000259" key="5">
    <source>
        <dbReference type="Pfam" id="PF00413"/>
    </source>
</evidence>
<dbReference type="Gene3D" id="3.40.390.10">
    <property type="entry name" value="Collagenase (Catalytic Domain)"/>
    <property type="match status" value="1"/>
</dbReference>
<protein>
    <submittedName>
        <fullName evidence="8">Ig-like domain repeat protein</fullName>
    </submittedName>
</protein>
<dbReference type="InterPro" id="IPR008964">
    <property type="entry name" value="Invasin/intimin_cell_adhesion"/>
</dbReference>
<dbReference type="SMART" id="SM00710">
    <property type="entry name" value="PbH1"/>
    <property type="match status" value="3"/>
</dbReference>
<dbReference type="SUPFAM" id="SSF55486">
    <property type="entry name" value="Metalloproteases ('zincins'), catalytic domain"/>
    <property type="match status" value="1"/>
</dbReference>
<name>A0AAU7C7Y0_9BACT</name>
<dbReference type="RefSeq" id="WP_406693968.1">
    <property type="nucleotide sequence ID" value="NZ_CP155447.1"/>
</dbReference>
<dbReference type="InterPro" id="IPR013783">
    <property type="entry name" value="Ig-like_fold"/>
</dbReference>
<dbReference type="InterPro" id="IPR006626">
    <property type="entry name" value="PbH1"/>
</dbReference>
<evidence type="ECO:0000256" key="1">
    <source>
        <dbReference type="ARBA" id="ARBA00022670"/>
    </source>
</evidence>
<dbReference type="SUPFAM" id="SSF49373">
    <property type="entry name" value="Invasin/intimin cell-adhesion fragments"/>
    <property type="match status" value="1"/>
</dbReference>
<feature type="domain" description="Bacterial Ig-like" evidence="6">
    <location>
        <begin position="611"/>
        <end position="702"/>
    </location>
</feature>
<feature type="domain" description="Peptidase M10 metallopeptidase" evidence="5">
    <location>
        <begin position="1530"/>
        <end position="1646"/>
    </location>
</feature>
<reference evidence="8" key="1">
    <citation type="submission" date="2024-05" db="EMBL/GenBank/DDBJ databases">
        <title>Planctomycetes of the genus Singulisphaera possess chitinolytic capabilities.</title>
        <authorList>
            <person name="Ivanova A."/>
        </authorList>
    </citation>
    <scope>NUCLEOTIDE SEQUENCE</scope>
    <source>
        <strain evidence="8">Ch08T</strain>
    </source>
</reference>
<feature type="domain" description="Golvesin/Xly CBD-like" evidence="7">
    <location>
        <begin position="1380"/>
        <end position="1510"/>
    </location>
</feature>
<proteinExistence type="predicted"/>
<evidence type="ECO:0000313" key="8">
    <source>
        <dbReference type="EMBL" id="XBH01272.1"/>
    </source>
</evidence>
<keyword evidence="3" id="KW-0378">Hydrolase</keyword>
<evidence type="ECO:0000256" key="4">
    <source>
        <dbReference type="ARBA" id="ARBA00022833"/>
    </source>
</evidence>
<organism evidence="8">
    <name type="scientific">Singulisphaera sp. Ch08</name>
    <dbReference type="NCBI Taxonomy" id="3120278"/>
    <lineage>
        <taxon>Bacteria</taxon>
        <taxon>Pseudomonadati</taxon>
        <taxon>Planctomycetota</taxon>
        <taxon>Planctomycetia</taxon>
        <taxon>Isosphaerales</taxon>
        <taxon>Isosphaeraceae</taxon>
        <taxon>Singulisphaera</taxon>
    </lineage>
</organism>
<feature type="domain" description="Golvesin/Xly CBD-like" evidence="7">
    <location>
        <begin position="967"/>
        <end position="1092"/>
    </location>
</feature>
<feature type="domain" description="Golvesin/Xly CBD-like" evidence="7">
    <location>
        <begin position="1100"/>
        <end position="1231"/>
    </location>
</feature>
<feature type="domain" description="Golvesin/Xly CBD-like" evidence="7">
    <location>
        <begin position="1242"/>
        <end position="1370"/>
    </location>
</feature>
<dbReference type="InterPro" id="IPR024079">
    <property type="entry name" value="MetalloPept_cat_dom_sf"/>
</dbReference>
<accession>A0AAU7C7Y0</accession>
<dbReference type="GO" id="GO:0031012">
    <property type="term" value="C:extracellular matrix"/>
    <property type="evidence" value="ECO:0007669"/>
    <property type="project" value="InterPro"/>
</dbReference>
<keyword evidence="2" id="KW-0479">Metal-binding</keyword>
<dbReference type="InterPro" id="IPR032109">
    <property type="entry name" value="Big_3_5"/>
</dbReference>
<dbReference type="GO" id="GO:0004222">
    <property type="term" value="F:metalloendopeptidase activity"/>
    <property type="evidence" value="ECO:0007669"/>
    <property type="project" value="InterPro"/>
</dbReference>
<evidence type="ECO:0000259" key="7">
    <source>
        <dbReference type="Pfam" id="PF25275"/>
    </source>
</evidence>
<dbReference type="EMBL" id="CP155447">
    <property type="protein sequence ID" value="XBH01272.1"/>
    <property type="molecule type" value="Genomic_DNA"/>
</dbReference>
<evidence type="ECO:0000256" key="2">
    <source>
        <dbReference type="ARBA" id="ARBA00022723"/>
    </source>
</evidence>
<sequence>MTHQEKGSRRQVEKRIRRTDAARKSRWLVRRRELTVEGLEERCLLAVITVTVTPDFNTRDTGLSLREAIQISNGTLAISALNAAEQALVSGTLTSPNTIAFNIPGSGVRTIATSEQLPTITSPVIIDGYTQPGSQSNTSPVRINALPMVQILIGTPGPMYPGLTIAADDCTVQGLVVNRFSTLVRVQGSRNIIRGNFLGTDPAGLSNQLDPSNPSANSIGLSVTGTSNLIGGTTPAARNLISGNQNGDLSVTGNGNVVQGNFIGPDITGNAKPARMRASSGLAVSVDGSGNVIGGTTPGAGNVISTATVLVQVTGTGHRVEGNLIGFDPAGTTPIGVSRVGVSLTNGAINNTIGGTAEIARNLISARGETVSIAGILIDGGTTTGNAVKGNTIRDSTAGIWIRNGANNNTIGGSEPGAGNFIFGNGRGGIVLSAGQDQFELPTTTGVDPTGNTIRGNAIIGNTVPGAPTPTPAVGIDLYGGSQSLDRRTENSPGGPHVGPNLLQNYPVLQTAIAIGGVTTITGILNSTPNASFTLDFYRLPASSGQAPVYTGMLTGVTTNAAGNASFSFPVAGIFGGQTVYATATDSAGNTSEYSLSVPVSGESLASTTSLTSSVNPSRSGDTTRVTAIVASLSGSGTPTGSVIFSIDGVPQTPVPLALVNGKSQATLYCWPDPGNRLITAVYHGDSFFTGSEATPLTQTVTTNIALDPLPATTQVGTPVTLIARVTHDDGVTPLAGALVAFNVVSGPDVGLRGEAATDSAGLATFSFFASNSPGEDTIQATYQYVNPPNFRFQASNFVSTRLQKVPNLSWVPPAPIRYGTPLTSAQYNVKSDVDGSFTYSPALGTVLRAGSGQFLTATFTPNNTYVYASRSITTPINVLKGIPELGWGRPAAIDYGTPLSATQLNASANVPGSFVYSPAAGTVLTPGQQGLSATFVPANTADYDSLSIHTAIIIKISLPAMVDDGAGTSQTGPWAEAAIGGASGSVRYAEAGTGSSTITWPLAGLVQGTYDVQVTWMAGTNRASNAPYRIYDGNTLRKTVRVDQRNAPVGATVGGVTFQSLGVVTVNSGTIRVALANDADNHVIADAIRITSSIAVPVLLDDDDSAVTIQAGPWVEAAGGGYGDSVRYAAAGDGSTAFQWLQSGLAPNSYDVQVTWMAGGNRASNAPYRIYDGNTLLKTVRVDQRNAPLGTTVGGVIFQSLGVVAVNSGTIRIELANDADNYIIADAARVIAPVALPTVFDDEGEATSQAGPWVNVAGGGYDGSYRYAEAGDGSTAFHWPQLGLIPGSYDVQVTWVAGGNRASNAPYRIYDGNTLLKTVRVDQRIAPTGTTVGGVVFQSLGFVVVNSGAIRIELANDADNYIIADAVRVAAPVALPTVLDDEGEATSQAGPWVNVAGGGYGDSARYAEAGDGSTVFQWLQSSLPPNSYDVQVTWAAGGNRASNAPYRIYDGNTLLKTVRIDQRIAPVGTTVGGVVFQSLGTVTVNSGMLRVELANDANGFIIADAVRISTAGSLLAEPGPGPLVQEALLTTTDLPTLVDAALARWQAAGVDATRIQALRDTSIRITDLSGDELAFANGDGITLDSDAAGYGWFIDSTPDDDGEFTNQNGVPTPQGIDLLTVLEHEFGHLLGRRHVDDGQGLMARRLRPGVRWTV</sequence>
<keyword evidence="1" id="KW-0645">Protease</keyword>
<dbReference type="GO" id="GO:0006508">
    <property type="term" value="P:proteolysis"/>
    <property type="evidence" value="ECO:0007669"/>
    <property type="project" value="UniProtKB-KW"/>
</dbReference>
<dbReference type="InterPro" id="IPR033803">
    <property type="entry name" value="CBD-like_Golvesin-Xly"/>
</dbReference>
<dbReference type="Pfam" id="PF00413">
    <property type="entry name" value="Peptidase_M10"/>
    <property type="match status" value="1"/>
</dbReference>
<dbReference type="GO" id="GO:0008270">
    <property type="term" value="F:zinc ion binding"/>
    <property type="evidence" value="ECO:0007669"/>
    <property type="project" value="InterPro"/>
</dbReference>
<dbReference type="Gene3D" id="2.60.40.10">
    <property type="entry name" value="Immunoglobulins"/>
    <property type="match status" value="1"/>
</dbReference>
<keyword evidence="4" id="KW-0862">Zinc</keyword>
<dbReference type="InterPro" id="IPR001818">
    <property type="entry name" value="Pept_M10_metallopeptidase"/>
</dbReference>